<feature type="transmembrane region" description="Helical" evidence="2">
    <location>
        <begin position="181"/>
        <end position="199"/>
    </location>
</feature>
<evidence type="ECO:0000313" key="3">
    <source>
        <dbReference type="EMBL" id="KAK3031850.1"/>
    </source>
</evidence>
<proteinExistence type="predicted"/>
<keyword evidence="2" id="KW-0472">Membrane</keyword>
<keyword evidence="2" id="KW-0812">Transmembrane</keyword>
<feature type="transmembrane region" description="Helical" evidence="2">
    <location>
        <begin position="84"/>
        <end position="102"/>
    </location>
</feature>
<accession>A0AA88X3U0</accession>
<protein>
    <submittedName>
        <fullName evidence="3">Uncharacterized protein</fullName>
    </submittedName>
</protein>
<reference evidence="3" key="1">
    <citation type="submission" date="2022-12" db="EMBL/GenBank/DDBJ databases">
        <title>Draft genome assemblies for two species of Escallonia (Escalloniales).</title>
        <authorList>
            <person name="Chanderbali A."/>
            <person name="Dervinis C."/>
            <person name="Anghel I."/>
            <person name="Soltis D."/>
            <person name="Soltis P."/>
            <person name="Zapata F."/>
        </authorList>
    </citation>
    <scope>NUCLEOTIDE SEQUENCE</scope>
    <source>
        <strain evidence="3">UCBG64.0493</strain>
        <tissue evidence="3">Leaf</tissue>
    </source>
</reference>
<keyword evidence="4" id="KW-1185">Reference proteome</keyword>
<organism evidence="3 4">
    <name type="scientific">Escallonia herrerae</name>
    <dbReference type="NCBI Taxonomy" id="1293975"/>
    <lineage>
        <taxon>Eukaryota</taxon>
        <taxon>Viridiplantae</taxon>
        <taxon>Streptophyta</taxon>
        <taxon>Embryophyta</taxon>
        <taxon>Tracheophyta</taxon>
        <taxon>Spermatophyta</taxon>
        <taxon>Magnoliopsida</taxon>
        <taxon>eudicotyledons</taxon>
        <taxon>Gunneridae</taxon>
        <taxon>Pentapetalae</taxon>
        <taxon>asterids</taxon>
        <taxon>campanulids</taxon>
        <taxon>Escalloniales</taxon>
        <taxon>Escalloniaceae</taxon>
        <taxon>Escallonia</taxon>
    </lineage>
</organism>
<dbReference type="EMBL" id="JAVXUP010000292">
    <property type="protein sequence ID" value="KAK3031850.1"/>
    <property type="molecule type" value="Genomic_DNA"/>
</dbReference>
<comment type="caution">
    <text evidence="3">The sequence shown here is derived from an EMBL/GenBank/DDBJ whole genome shotgun (WGS) entry which is preliminary data.</text>
</comment>
<dbReference type="AlphaFoldDB" id="A0AA88X3U0"/>
<sequence>MSPFFGRSDYQVLSERSTAPTKQLSSTLSSKWAEKTSVRVTAVDAIVNVNALFTVAVFIGLSIGTPDTSSSNSCVASATDVRRLFVYEVVSFSFFLFSSLTAQGLKLALNLLNGHLLTEASKANIHLSVLKAGIVVSAFGSVMGANTELPTGTTTASAPPPPSSSSPSSSTTSVHVTALDAIVNVNSLFTVAVFIGLSFSSPAGSSTGSCNATNDDVRKLVVFEVVSFSCFLFSSLVAQGLKLSINLLNSKDVQDAAKAHINFKMLRFGMIGSAVGSVLGYSVVRFDILKEAGTLSNNGQRLPLLTRRVFSDEQLKDSGNN</sequence>
<feature type="region of interest" description="Disordered" evidence="1">
    <location>
        <begin position="150"/>
        <end position="171"/>
    </location>
</feature>
<evidence type="ECO:0000256" key="1">
    <source>
        <dbReference type="SAM" id="MobiDB-lite"/>
    </source>
</evidence>
<name>A0AA88X3U0_9ASTE</name>
<evidence type="ECO:0000256" key="2">
    <source>
        <dbReference type="SAM" id="Phobius"/>
    </source>
</evidence>
<dbReference type="Proteomes" id="UP001188597">
    <property type="component" value="Unassembled WGS sequence"/>
</dbReference>
<feature type="transmembrane region" description="Helical" evidence="2">
    <location>
        <begin position="220"/>
        <end position="245"/>
    </location>
</feature>
<feature type="transmembrane region" description="Helical" evidence="2">
    <location>
        <begin position="265"/>
        <end position="284"/>
    </location>
</feature>
<dbReference type="PANTHER" id="PTHR33430">
    <property type="entry name" value="MATERNAL EFFECT EMBRYO ARREST PROTEIN"/>
    <property type="match status" value="1"/>
</dbReference>
<gene>
    <name evidence="3" type="ORF">RJ639_035987</name>
</gene>
<keyword evidence="2" id="KW-1133">Transmembrane helix</keyword>
<dbReference type="PANTHER" id="PTHR33430:SF6">
    <property type="entry name" value="MATERNAL EFFECT EMBRYO ARREST PROTEIN"/>
    <property type="match status" value="1"/>
</dbReference>
<feature type="transmembrane region" description="Helical" evidence="2">
    <location>
        <begin position="45"/>
        <end position="64"/>
    </location>
</feature>
<evidence type="ECO:0000313" key="4">
    <source>
        <dbReference type="Proteomes" id="UP001188597"/>
    </source>
</evidence>